<evidence type="ECO:0000313" key="3">
    <source>
        <dbReference type="EMBL" id="SDT54919.1"/>
    </source>
</evidence>
<dbReference type="InterPro" id="IPR051082">
    <property type="entry name" value="Pentapeptide-BTB/POZ_domain"/>
</dbReference>
<feature type="transmembrane region" description="Helical" evidence="1">
    <location>
        <begin position="7"/>
        <end position="26"/>
    </location>
</feature>
<dbReference type="AlphaFoldDB" id="A0A0J6KBQ3"/>
<dbReference type="EMBL" id="LT629746">
    <property type="protein sequence ID" value="SDT54919.1"/>
    <property type="molecule type" value="Genomic_DNA"/>
</dbReference>
<keyword evidence="1" id="KW-0472">Membrane</keyword>
<dbReference type="PANTHER" id="PTHR14136:SF17">
    <property type="entry name" value="BTB_POZ DOMAIN-CONTAINING PROTEIN KCTD9"/>
    <property type="match status" value="1"/>
</dbReference>
<keyword evidence="1" id="KW-1133">Transmembrane helix</keyword>
<reference evidence="3" key="1">
    <citation type="submission" date="2016-10" db="EMBL/GenBank/DDBJ databases">
        <authorList>
            <person name="de Groot N.N."/>
        </authorList>
    </citation>
    <scope>NUCLEOTIDE SEQUENCE [LARGE SCALE GENOMIC DNA]</scope>
    <source>
        <strain evidence="3">BS3782</strain>
    </source>
</reference>
<evidence type="ECO:0000256" key="1">
    <source>
        <dbReference type="SAM" id="Phobius"/>
    </source>
</evidence>
<keyword evidence="1" id="KW-0812">Transmembrane</keyword>
<gene>
    <name evidence="2" type="ORF">F7R14_27335</name>
    <name evidence="3" type="ORF">SAMN04490191_5115</name>
</gene>
<dbReference type="Gene3D" id="2.160.20.80">
    <property type="entry name" value="E3 ubiquitin-protein ligase SopA"/>
    <property type="match status" value="1"/>
</dbReference>
<sequence>MRAAAFVFLAFSTIIVTITGFWGWVSNNIFPSQTWGLYSRSFFEDILANAHGTIIDLFVVGLILYWFEQRRNERDETERTRRLREDKARRNREDLADLRYDRSTDAPYKVLGTIRRLLDLEEKKLKLSEINLSRLEIRDLKLEHSDLHATIFKDSRLLRVSIESCRCEAAIFIDAQLEHTTFSKTDLRRAKFQHAMLKGIDFTSCDVAHADFSGADLSSANFRGVDCKGVKFTNAILRSTNFIGAKNLDPYVVELEKLPRGPKVTPYKAP</sequence>
<evidence type="ECO:0000313" key="4">
    <source>
        <dbReference type="Proteomes" id="UP000182814"/>
    </source>
</evidence>
<dbReference type="PANTHER" id="PTHR14136">
    <property type="entry name" value="BTB_POZ DOMAIN-CONTAINING PROTEIN KCTD9"/>
    <property type="match status" value="1"/>
</dbReference>
<evidence type="ECO:0000313" key="2">
    <source>
        <dbReference type="EMBL" id="KAB0498255.1"/>
    </source>
</evidence>
<dbReference type="InterPro" id="IPR001646">
    <property type="entry name" value="5peptide_repeat"/>
</dbReference>
<reference evidence="4" key="2">
    <citation type="submission" date="2016-10" db="EMBL/GenBank/DDBJ databases">
        <authorList>
            <person name="Varghese N."/>
            <person name="Submissions S."/>
        </authorList>
    </citation>
    <scope>NUCLEOTIDE SEQUENCE [LARGE SCALE GENOMIC DNA]</scope>
    <source>
        <strain evidence="4">BS3782</strain>
    </source>
</reference>
<organism evidence="3 4">
    <name type="scientific">Pseudomonas lini</name>
    <dbReference type="NCBI Taxonomy" id="163011"/>
    <lineage>
        <taxon>Bacteria</taxon>
        <taxon>Pseudomonadati</taxon>
        <taxon>Pseudomonadota</taxon>
        <taxon>Gammaproteobacteria</taxon>
        <taxon>Pseudomonadales</taxon>
        <taxon>Pseudomonadaceae</taxon>
        <taxon>Pseudomonas</taxon>
    </lineage>
</organism>
<keyword evidence="4" id="KW-1185">Reference proteome</keyword>
<evidence type="ECO:0000313" key="5">
    <source>
        <dbReference type="Proteomes" id="UP000434925"/>
    </source>
</evidence>
<dbReference type="EMBL" id="VZPO01000013">
    <property type="protein sequence ID" value="KAB0498255.1"/>
    <property type="molecule type" value="Genomic_DNA"/>
</dbReference>
<proteinExistence type="predicted"/>
<dbReference type="Pfam" id="PF00805">
    <property type="entry name" value="Pentapeptide"/>
    <property type="match status" value="2"/>
</dbReference>
<dbReference type="PATRIC" id="fig|163011.3.peg.3407"/>
<dbReference type="Proteomes" id="UP000434925">
    <property type="component" value="Unassembled WGS sequence"/>
</dbReference>
<protein>
    <submittedName>
        <fullName evidence="3">Pentapeptide repeat-containing protein</fullName>
    </submittedName>
</protein>
<feature type="transmembrane region" description="Helical" evidence="1">
    <location>
        <begin position="46"/>
        <end position="67"/>
    </location>
</feature>
<accession>A0A0J6KBQ3</accession>
<name>A0A0J6KBQ3_9PSED</name>
<dbReference type="RefSeq" id="WP_048395195.1">
    <property type="nucleotide sequence ID" value="NZ_JYLB01000003.1"/>
</dbReference>
<dbReference type="SUPFAM" id="SSF141571">
    <property type="entry name" value="Pentapeptide repeat-like"/>
    <property type="match status" value="1"/>
</dbReference>
<reference evidence="2 5" key="3">
    <citation type="submission" date="2019-09" db="EMBL/GenBank/DDBJ databases">
        <title>Draft genome sequences of 48 bacterial type strains from the CCUG.</title>
        <authorList>
            <person name="Tunovic T."/>
            <person name="Pineiro-Iglesias B."/>
            <person name="Unosson C."/>
            <person name="Inganas E."/>
            <person name="Ohlen M."/>
            <person name="Cardew S."/>
            <person name="Jensie-Markopoulos S."/>
            <person name="Salva-Serra F."/>
            <person name="Jaen-Luchoro D."/>
            <person name="Karlsson R."/>
            <person name="Svensson-Stadler L."/>
            <person name="Chun J."/>
            <person name="Moore E."/>
        </authorList>
    </citation>
    <scope>NUCLEOTIDE SEQUENCE [LARGE SCALE GENOMIC DNA]</scope>
    <source>
        <strain evidence="2 5">CCUG 51522</strain>
    </source>
</reference>
<dbReference type="Proteomes" id="UP000182814">
    <property type="component" value="Chromosome I"/>
</dbReference>